<gene>
    <name evidence="2" type="ORF">FHX44_11404</name>
</gene>
<name>A0A561SI37_9PSEU</name>
<evidence type="ECO:0008006" key="4">
    <source>
        <dbReference type="Google" id="ProtNLM"/>
    </source>
</evidence>
<comment type="caution">
    <text evidence="2">The sequence shown here is derived from an EMBL/GenBank/DDBJ whole genome shotgun (WGS) entry which is preliminary data.</text>
</comment>
<reference evidence="2 3" key="1">
    <citation type="submission" date="2019-06" db="EMBL/GenBank/DDBJ databases">
        <title>Sequencing the genomes of 1000 actinobacteria strains.</title>
        <authorList>
            <person name="Klenk H.-P."/>
        </authorList>
    </citation>
    <scope>NUCLEOTIDE SEQUENCE [LARGE SCALE GENOMIC DNA]</scope>
    <source>
        <strain evidence="2 3">DSM 45671</strain>
    </source>
</reference>
<keyword evidence="3" id="KW-1185">Reference proteome</keyword>
<sequence>MNVSARRSAIALAAFAMVGSTLFGGAALAGGYGHDSTEYTGGPSGPGGEANSQCLIPIGISLGILGEGGDVSQCNANGGVGGTGGAGAEY</sequence>
<evidence type="ECO:0000313" key="2">
    <source>
        <dbReference type="EMBL" id="TWF74523.1"/>
    </source>
</evidence>
<evidence type="ECO:0000256" key="1">
    <source>
        <dbReference type="SAM" id="SignalP"/>
    </source>
</evidence>
<keyword evidence="1" id="KW-0732">Signal</keyword>
<dbReference type="RefSeq" id="WP_147253878.1">
    <property type="nucleotide sequence ID" value="NZ_VIWU01000001.1"/>
</dbReference>
<proteinExistence type="predicted"/>
<evidence type="ECO:0000313" key="3">
    <source>
        <dbReference type="Proteomes" id="UP000321261"/>
    </source>
</evidence>
<feature type="chain" id="PRO_5022143222" description="Small secreted domain DUF320" evidence="1">
    <location>
        <begin position="30"/>
        <end position="90"/>
    </location>
</feature>
<dbReference type="AlphaFoldDB" id="A0A561SI37"/>
<protein>
    <recommendedName>
        <fullName evidence="4">Small secreted domain DUF320</fullName>
    </recommendedName>
</protein>
<dbReference type="Proteomes" id="UP000321261">
    <property type="component" value="Unassembled WGS sequence"/>
</dbReference>
<feature type="signal peptide" evidence="1">
    <location>
        <begin position="1"/>
        <end position="29"/>
    </location>
</feature>
<organism evidence="2 3">
    <name type="scientific">Pseudonocardia hierapolitana</name>
    <dbReference type="NCBI Taxonomy" id="1128676"/>
    <lineage>
        <taxon>Bacteria</taxon>
        <taxon>Bacillati</taxon>
        <taxon>Actinomycetota</taxon>
        <taxon>Actinomycetes</taxon>
        <taxon>Pseudonocardiales</taxon>
        <taxon>Pseudonocardiaceae</taxon>
        <taxon>Pseudonocardia</taxon>
    </lineage>
</organism>
<dbReference type="EMBL" id="VIWU01000001">
    <property type="protein sequence ID" value="TWF74523.1"/>
    <property type="molecule type" value="Genomic_DNA"/>
</dbReference>
<accession>A0A561SI37</accession>